<dbReference type="Proteomes" id="UP001058974">
    <property type="component" value="Chromosome 7"/>
</dbReference>
<sequence length="173" mass="19309">MSSHKNELILSAIATIADNIELSYEFGLFADNAKREGLLAFNNSVTYPHGATDKVLSFGEGMHWRKVILTFLIIQCRSSFKGILVRFRRIIYKNVLASESITDDGFTLDSCKDEVIPTLDDKLEFVQLGENPPRSVKIGFTLSPKVRSMLTECLQVNVGLFAISPHEMLGIDP</sequence>
<dbReference type="EMBL" id="JAMSHJ010000007">
    <property type="protein sequence ID" value="KAI5388674.1"/>
    <property type="molecule type" value="Genomic_DNA"/>
</dbReference>
<reference evidence="1 2" key="1">
    <citation type="journal article" date="2022" name="Nat. Genet.">
        <title>Improved pea reference genome and pan-genome highlight genomic features and evolutionary characteristics.</title>
        <authorList>
            <person name="Yang T."/>
            <person name="Liu R."/>
            <person name="Luo Y."/>
            <person name="Hu S."/>
            <person name="Wang D."/>
            <person name="Wang C."/>
            <person name="Pandey M.K."/>
            <person name="Ge S."/>
            <person name="Xu Q."/>
            <person name="Li N."/>
            <person name="Li G."/>
            <person name="Huang Y."/>
            <person name="Saxena R.K."/>
            <person name="Ji Y."/>
            <person name="Li M."/>
            <person name="Yan X."/>
            <person name="He Y."/>
            <person name="Liu Y."/>
            <person name="Wang X."/>
            <person name="Xiang C."/>
            <person name="Varshney R.K."/>
            <person name="Ding H."/>
            <person name="Gao S."/>
            <person name="Zong X."/>
        </authorList>
    </citation>
    <scope>NUCLEOTIDE SEQUENCE [LARGE SCALE GENOMIC DNA]</scope>
    <source>
        <strain evidence="1 2">cv. Zhongwan 6</strain>
    </source>
</reference>
<name>A0A9D4ZYH6_PEA</name>
<evidence type="ECO:0000313" key="1">
    <source>
        <dbReference type="EMBL" id="KAI5388674.1"/>
    </source>
</evidence>
<evidence type="ECO:0000313" key="2">
    <source>
        <dbReference type="Proteomes" id="UP001058974"/>
    </source>
</evidence>
<comment type="caution">
    <text evidence="1">The sequence shown here is derived from an EMBL/GenBank/DDBJ whole genome shotgun (WGS) entry which is preliminary data.</text>
</comment>
<protein>
    <submittedName>
        <fullName evidence="1">Uncharacterized protein</fullName>
    </submittedName>
</protein>
<dbReference type="AlphaFoldDB" id="A0A9D4ZYH6"/>
<proteinExistence type="predicted"/>
<gene>
    <name evidence="1" type="ORF">KIW84_074371</name>
</gene>
<accession>A0A9D4ZYH6</accession>
<dbReference type="Gramene" id="Psat07G0437100-T1">
    <property type="protein sequence ID" value="KAI5388674.1"/>
    <property type="gene ID" value="KIW84_074371"/>
</dbReference>
<organism evidence="1 2">
    <name type="scientific">Pisum sativum</name>
    <name type="common">Garden pea</name>
    <name type="synonym">Lathyrus oleraceus</name>
    <dbReference type="NCBI Taxonomy" id="3888"/>
    <lineage>
        <taxon>Eukaryota</taxon>
        <taxon>Viridiplantae</taxon>
        <taxon>Streptophyta</taxon>
        <taxon>Embryophyta</taxon>
        <taxon>Tracheophyta</taxon>
        <taxon>Spermatophyta</taxon>
        <taxon>Magnoliopsida</taxon>
        <taxon>eudicotyledons</taxon>
        <taxon>Gunneridae</taxon>
        <taxon>Pentapetalae</taxon>
        <taxon>rosids</taxon>
        <taxon>fabids</taxon>
        <taxon>Fabales</taxon>
        <taxon>Fabaceae</taxon>
        <taxon>Papilionoideae</taxon>
        <taxon>50 kb inversion clade</taxon>
        <taxon>NPAAA clade</taxon>
        <taxon>Hologalegina</taxon>
        <taxon>IRL clade</taxon>
        <taxon>Fabeae</taxon>
        <taxon>Lathyrus</taxon>
    </lineage>
</organism>
<keyword evidence="2" id="KW-1185">Reference proteome</keyword>